<dbReference type="Pfam" id="PF13167">
    <property type="entry name" value="GTP-bdg_N"/>
    <property type="match status" value="1"/>
</dbReference>
<evidence type="ECO:0000256" key="5">
    <source>
        <dbReference type="ARBA" id="ARBA00023134"/>
    </source>
</evidence>
<comment type="similarity">
    <text evidence="6">Belongs to the TRAFAC class OBG-HflX-like GTPase superfamily. HflX GTPase family.</text>
</comment>
<sequence>MSELKAEGVRKSILNELNNLKGTAMEEGRLLDETVLKLLTDTTLKLNREVLLMLDDHNVIHNVALGDVNTVAFGDAKMETTAIGLNRIRVIHTHPGGNPHLSDEDLSAAVRQRLQCMVAVGVAPDGTNRFGIGLPMVEDESLVYRYALVDSLRRLNALDVAGYAALASRELRRLPGAGFDTVDTEERALLLGVDLGTRGIGIDLASSMEELRRLVETADGRVVDVVTQSRSQIDPVFYLGKGKLREIVRLVQNADANLIVANDELNSNQIACIESLTGCKTIDRTTIILDIFARHAKTREGKLQVELAQQKYRMSHLKGLGIVLSRTGGGIGTRGPGEKKLEPDRRHIRRQIDELLSRLERIDKSNALGAKQRTRNQIRTVALVGYTNSGKSTLFNRLTDSDVVMQDGLFITLDSTMRQINPEYGNYLLSDTVGFIEKLPHDLVTAFRTTLKEVDDADLLLHVVDAAGPHAQAQMAVVDEVLGSIGAGHQDILVVYNKIDLLDEASALALQNRAEREGAVCISAREGEGTHTLTAAISAHLGGGTCTRQFLIPYTHSKALAALHEKAEVTQMDYVEMGTQVTAITDKDFPSHRFEAYEITEEDHGTGLPDHSC</sequence>
<accession>A0A1H3EVG3</accession>
<dbReference type="GO" id="GO:0005525">
    <property type="term" value="F:GTP binding"/>
    <property type="evidence" value="ECO:0007669"/>
    <property type="project" value="UniProtKB-UniRule"/>
</dbReference>
<keyword evidence="2" id="KW-0479">Metal-binding</keyword>
<dbReference type="SUPFAM" id="SSF102712">
    <property type="entry name" value="JAB1/MPN domain"/>
    <property type="match status" value="1"/>
</dbReference>
<dbReference type="InterPro" id="IPR030394">
    <property type="entry name" value="G_HFLX_dom"/>
</dbReference>
<evidence type="ECO:0000259" key="7">
    <source>
        <dbReference type="PROSITE" id="PS51705"/>
    </source>
</evidence>
<protein>
    <recommendedName>
        <fullName evidence="6">GTPase HflX</fullName>
    </recommendedName>
    <alternativeName>
        <fullName evidence="6">GTP-binding protein HflX</fullName>
    </alternativeName>
</protein>
<dbReference type="SUPFAM" id="SSF52540">
    <property type="entry name" value="P-loop containing nucleoside triphosphate hydrolases"/>
    <property type="match status" value="1"/>
</dbReference>
<dbReference type="GO" id="GO:0046872">
    <property type="term" value="F:metal ion binding"/>
    <property type="evidence" value="ECO:0007669"/>
    <property type="project" value="UniProtKB-KW"/>
</dbReference>
<dbReference type="PANTHER" id="PTHR10229">
    <property type="entry name" value="GTP-BINDING PROTEIN HFLX"/>
    <property type="match status" value="1"/>
</dbReference>
<dbReference type="HAMAP" id="MF_00900">
    <property type="entry name" value="GTPase_HflX"/>
    <property type="match status" value="1"/>
</dbReference>
<dbReference type="CDD" id="cd01878">
    <property type="entry name" value="HflX"/>
    <property type="match status" value="1"/>
</dbReference>
<dbReference type="InterPro" id="IPR032305">
    <property type="entry name" value="GTP-bd_M"/>
</dbReference>
<feature type="domain" description="Hflx-type G" evidence="7">
    <location>
        <begin position="379"/>
        <end position="545"/>
    </location>
</feature>
<keyword evidence="4" id="KW-0460">Magnesium</keyword>
<evidence type="ECO:0000256" key="4">
    <source>
        <dbReference type="ARBA" id="ARBA00022842"/>
    </source>
</evidence>
<proteinExistence type="inferred from homology"/>
<dbReference type="InterPro" id="IPR025121">
    <property type="entry name" value="GTPase_HflX_N"/>
</dbReference>
<evidence type="ECO:0000256" key="3">
    <source>
        <dbReference type="ARBA" id="ARBA00022741"/>
    </source>
</evidence>
<dbReference type="RefSeq" id="WP_090244649.1">
    <property type="nucleotide sequence ID" value="NZ_FNOU01000008.1"/>
</dbReference>
<dbReference type="STRING" id="1528.SAMN04488579_10864"/>
<name>A0A1H3EVG3_EUBBA</name>
<dbReference type="OrthoDB" id="9812272at2"/>
<dbReference type="InterPro" id="IPR016496">
    <property type="entry name" value="GTPase_HflX"/>
</dbReference>
<keyword evidence="1 6" id="KW-0963">Cytoplasm</keyword>
<dbReference type="NCBIfam" id="TIGR03156">
    <property type="entry name" value="GTP_HflX"/>
    <property type="match status" value="1"/>
</dbReference>
<dbReference type="Gene3D" id="3.40.50.11060">
    <property type="entry name" value="GTPase HflX, N-terminal domain"/>
    <property type="match status" value="1"/>
</dbReference>
<dbReference type="Gene3D" id="6.10.250.2860">
    <property type="match status" value="1"/>
</dbReference>
<comment type="subcellular location">
    <subcellularLocation>
        <location evidence="6">Cytoplasm</location>
    </subcellularLocation>
    <text evidence="6">May associate with membranes.</text>
</comment>
<dbReference type="Pfam" id="PF01926">
    <property type="entry name" value="MMR_HSR1"/>
    <property type="match status" value="1"/>
</dbReference>
<dbReference type="PROSITE" id="PS51705">
    <property type="entry name" value="G_HFLX"/>
    <property type="match status" value="1"/>
</dbReference>
<evidence type="ECO:0000313" key="8">
    <source>
        <dbReference type="EMBL" id="SDX82610.1"/>
    </source>
</evidence>
<dbReference type="Gene3D" id="3.40.50.300">
    <property type="entry name" value="P-loop containing nucleotide triphosphate hydrolases"/>
    <property type="match status" value="1"/>
</dbReference>
<keyword evidence="9" id="KW-1185">Reference proteome</keyword>
<evidence type="ECO:0000256" key="1">
    <source>
        <dbReference type="ARBA" id="ARBA00022490"/>
    </source>
</evidence>
<comment type="function">
    <text evidence="6">GTPase that associates with the 50S ribosomal subunit and may have a role during protein synthesis or ribosome biogenesis.</text>
</comment>
<dbReference type="PANTHER" id="PTHR10229:SF0">
    <property type="entry name" value="GTP-BINDING PROTEIN 6-RELATED"/>
    <property type="match status" value="1"/>
</dbReference>
<dbReference type="FunFam" id="3.40.50.11060:FF:000001">
    <property type="entry name" value="GTPase HflX"/>
    <property type="match status" value="1"/>
</dbReference>
<dbReference type="GO" id="GO:0003924">
    <property type="term" value="F:GTPase activity"/>
    <property type="evidence" value="ECO:0007669"/>
    <property type="project" value="UniProtKB-UniRule"/>
</dbReference>
<gene>
    <name evidence="6" type="primary">hflX</name>
    <name evidence="8" type="ORF">SAMN04488579_10864</name>
</gene>
<dbReference type="GO" id="GO:0043022">
    <property type="term" value="F:ribosome binding"/>
    <property type="evidence" value="ECO:0007669"/>
    <property type="project" value="TreeGrafter"/>
</dbReference>
<dbReference type="Proteomes" id="UP000199652">
    <property type="component" value="Unassembled WGS sequence"/>
</dbReference>
<evidence type="ECO:0000313" key="9">
    <source>
        <dbReference type="Proteomes" id="UP000199652"/>
    </source>
</evidence>
<dbReference type="AlphaFoldDB" id="A0A1H3EVG3"/>
<comment type="subunit">
    <text evidence="6">Monomer. Associates with the 50S ribosomal subunit.</text>
</comment>
<evidence type="ECO:0000256" key="6">
    <source>
        <dbReference type="HAMAP-Rule" id="MF_00900"/>
    </source>
</evidence>
<dbReference type="PRINTS" id="PR00326">
    <property type="entry name" value="GTP1OBG"/>
</dbReference>
<keyword evidence="3 6" id="KW-0547">Nucleotide-binding</keyword>
<dbReference type="InterPro" id="IPR042108">
    <property type="entry name" value="GTPase_HflX_N_sf"/>
</dbReference>
<evidence type="ECO:0000256" key="2">
    <source>
        <dbReference type="ARBA" id="ARBA00022723"/>
    </source>
</evidence>
<reference evidence="9" key="1">
    <citation type="submission" date="2016-10" db="EMBL/GenBank/DDBJ databases">
        <authorList>
            <person name="Varghese N."/>
            <person name="Submissions S."/>
        </authorList>
    </citation>
    <scope>NUCLEOTIDE SEQUENCE [LARGE SCALE GENOMIC DNA]</scope>
    <source>
        <strain evidence="9">VPI 5359</strain>
    </source>
</reference>
<organism evidence="8 9">
    <name type="scientific">Eubacterium barkeri</name>
    <name type="common">Clostridium barkeri</name>
    <dbReference type="NCBI Taxonomy" id="1528"/>
    <lineage>
        <taxon>Bacteria</taxon>
        <taxon>Bacillati</taxon>
        <taxon>Bacillota</taxon>
        <taxon>Clostridia</taxon>
        <taxon>Eubacteriales</taxon>
        <taxon>Eubacteriaceae</taxon>
        <taxon>Eubacterium</taxon>
    </lineage>
</organism>
<dbReference type="GO" id="GO:0005737">
    <property type="term" value="C:cytoplasm"/>
    <property type="evidence" value="ECO:0007669"/>
    <property type="project" value="UniProtKB-SubCell"/>
</dbReference>
<keyword evidence="5 6" id="KW-0342">GTP-binding</keyword>
<dbReference type="InterPro" id="IPR027417">
    <property type="entry name" value="P-loop_NTPase"/>
</dbReference>
<dbReference type="EMBL" id="FNOU01000008">
    <property type="protein sequence ID" value="SDX82610.1"/>
    <property type="molecule type" value="Genomic_DNA"/>
</dbReference>
<dbReference type="InterPro" id="IPR006073">
    <property type="entry name" value="GTP-bd"/>
</dbReference>
<dbReference type="Pfam" id="PF16360">
    <property type="entry name" value="GTP-bdg_M"/>
    <property type="match status" value="1"/>
</dbReference>